<dbReference type="Proteomes" id="UP001210865">
    <property type="component" value="Chromosome"/>
</dbReference>
<keyword evidence="3" id="KW-1185">Reference proteome</keyword>
<dbReference type="Gene3D" id="3.20.20.70">
    <property type="entry name" value="Aldolase class I"/>
    <property type="match status" value="1"/>
</dbReference>
<feature type="domain" description="NADH:flavin oxidoreductase/NADH oxidase N-terminal" evidence="1">
    <location>
        <begin position="30"/>
        <end position="360"/>
    </location>
</feature>
<evidence type="ECO:0000313" key="2">
    <source>
        <dbReference type="EMBL" id="WBO21577.1"/>
    </source>
</evidence>
<sequence length="390" mass="42487">MRPLVCSASGSTTLAMGFSIMPDRSTSPVLQPVTIGDLPLKNRIVMAPLTRSRSDDAGVPPPYAADYYAQRADAGLIVTEAINISPQAIGYALTPGIWTDQQVEAWQPIVQAVHDRGGSFFLQLWHTGRISHPDLQDGALPVAPSAIKPVGQAFTKDGMKDHVTPRALETDEIPLIVEDYRRAAANAKAAGFDGVEVHSANNYLLEQFVRDSTNKRDDRYGGSIENRLRFPLEVVDAVVSVWGANRVGIRLSPATTMPGETPLDSAVMETFGTYVDALSARGLLYIHDIEGVTQLTREAPDDVDFPALRRRFSGAYIANNQYTLDLAEQVLEKGDADLFSMGRPFIANPDLIERLRHGAPLAEAPKQYWYGGGSVGYSDWPPMRPITPAG</sequence>
<organism evidence="2 3">
    <name type="scientific">Sphingomonas abietis</name>
    <dbReference type="NCBI Taxonomy" id="3012344"/>
    <lineage>
        <taxon>Bacteria</taxon>
        <taxon>Pseudomonadati</taxon>
        <taxon>Pseudomonadota</taxon>
        <taxon>Alphaproteobacteria</taxon>
        <taxon>Sphingomonadales</taxon>
        <taxon>Sphingomonadaceae</taxon>
        <taxon>Sphingomonas</taxon>
    </lineage>
</organism>
<dbReference type="CDD" id="cd02933">
    <property type="entry name" value="OYE_like_FMN"/>
    <property type="match status" value="1"/>
</dbReference>
<dbReference type="SUPFAM" id="SSF51395">
    <property type="entry name" value="FMN-linked oxidoreductases"/>
    <property type="match status" value="1"/>
</dbReference>
<proteinExistence type="predicted"/>
<accession>A0ABY7NLY0</accession>
<name>A0ABY7NLY0_9SPHN</name>
<evidence type="ECO:0000259" key="1">
    <source>
        <dbReference type="Pfam" id="PF00724"/>
    </source>
</evidence>
<dbReference type="RefSeq" id="WP_270076225.1">
    <property type="nucleotide sequence ID" value="NZ_CP115174.1"/>
</dbReference>
<reference evidence="2 3" key="1">
    <citation type="submission" date="2022-12" db="EMBL/GenBank/DDBJ databases">
        <title>Sphingomonas abieness sp. nov., an endophytic bacterium isolated from Abies koreana.</title>
        <authorList>
            <person name="Jiang L."/>
            <person name="Lee J."/>
        </authorList>
    </citation>
    <scope>NUCLEOTIDE SEQUENCE [LARGE SCALE GENOMIC DNA]</scope>
    <source>
        <strain evidence="3">PAMB 00755</strain>
    </source>
</reference>
<dbReference type="Pfam" id="PF00724">
    <property type="entry name" value="Oxidored_FMN"/>
    <property type="match status" value="1"/>
</dbReference>
<gene>
    <name evidence="2" type="ORF">PBT88_15540</name>
</gene>
<dbReference type="InterPro" id="IPR045247">
    <property type="entry name" value="Oye-like"/>
</dbReference>
<dbReference type="PANTHER" id="PTHR22893:SF91">
    <property type="entry name" value="NADPH DEHYDROGENASE 2-RELATED"/>
    <property type="match status" value="1"/>
</dbReference>
<dbReference type="PANTHER" id="PTHR22893">
    <property type="entry name" value="NADH OXIDOREDUCTASE-RELATED"/>
    <property type="match status" value="1"/>
</dbReference>
<dbReference type="InterPro" id="IPR013785">
    <property type="entry name" value="Aldolase_TIM"/>
</dbReference>
<protein>
    <submittedName>
        <fullName evidence="2">Alkene reductase</fullName>
    </submittedName>
</protein>
<dbReference type="EMBL" id="CP115174">
    <property type="protein sequence ID" value="WBO21577.1"/>
    <property type="molecule type" value="Genomic_DNA"/>
</dbReference>
<evidence type="ECO:0000313" key="3">
    <source>
        <dbReference type="Proteomes" id="UP001210865"/>
    </source>
</evidence>
<dbReference type="InterPro" id="IPR001155">
    <property type="entry name" value="OxRdtase_FMN_N"/>
</dbReference>